<accession>A0A4U1MML9</accession>
<sequence>MKIDLKAILTKELFDWIEEHPKRNQLIESIQGEIFQSVVHFREWNDSNYNGNEDWLQFAIRNEEAWRNGSDQMDQYKSR</sequence>
<dbReference type="Proteomes" id="UP000310541">
    <property type="component" value="Unassembled WGS sequence"/>
</dbReference>
<dbReference type="AlphaFoldDB" id="A0A4U1MML9"/>
<dbReference type="RefSeq" id="WP_136945822.1">
    <property type="nucleotide sequence ID" value="NZ_SWFM01000001.1"/>
</dbReference>
<comment type="caution">
    <text evidence="1">The sequence shown here is derived from an EMBL/GenBank/DDBJ whole genome shotgun (WGS) entry which is preliminary data.</text>
</comment>
<organism evidence="1 2">
    <name type="scientific">Guptibacillus hwajinpoensis</name>
    <dbReference type="NCBI Taxonomy" id="208199"/>
    <lineage>
        <taxon>Bacteria</taxon>
        <taxon>Bacillati</taxon>
        <taxon>Bacillota</taxon>
        <taxon>Bacilli</taxon>
        <taxon>Bacillales</taxon>
        <taxon>Guptibacillaceae</taxon>
        <taxon>Guptibacillus</taxon>
    </lineage>
</organism>
<dbReference type="EMBL" id="SWFM01000001">
    <property type="protein sequence ID" value="TKD71971.1"/>
    <property type="molecule type" value="Genomic_DNA"/>
</dbReference>
<proteinExistence type="predicted"/>
<protein>
    <submittedName>
        <fullName evidence="1">Uncharacterized protein</fullName>
    </submittedName>
</protein>
<gene>
    <name evidence="1" type="ORF">FBF83_03990</name>
</gene>
<dbReference type="OrthoDB" id="2923649at2"/>
<reference evidence="1 2" key="1">
    <citation type="submission" date="2019-04" db="EMBL/GenBank/DDBJ databases">
        <title>Genome sequence of Bacillus hwajinpoensis strain Y2.</title>
        <authorList>
            <person name="Fair J.L."/>
            <person name="Maclea K.S."/>
        </authorList>
    </citation>
    <scope>NUCLEOTIDE SEQUENCE [LARGE SCALE GENOMIC DNA]</scope>
    <source>
        <strain evidence="1 2">Y2</strain>
    </source>
</reference>
<evidence type="ECO:0000313" key="1">
    <source>
        <dbReference type="EMBL" id="TKD71971.1"/>
    </source>
</evidence>
<evidence type="ECO:0000313" key="2">
    <source>
        <dbReference type="Proteomes" id="UP000310541"/>
    </source>
</evidence>
<name>A0A4U1MML9_9BACL</name>